<dbReference type="Pfam" id="PF00763">
    <property type="entry name" value="THF_DHG_CYH"/>
    <property type="match status" value="1"/>
</dbReference>
<dbReference type="STRING" id="765915.A0A1Y2HAN7"/>
<comment type="caution">
    <text evidence="2">The sequence shown here is derived from an EMBL/GenBank/DDBJ whole genome shotgun (WGS) entry which is preliminary data.</text>
</comment>
<sequence>MDGKAVADSIRTSLKADIGALATTYPGFRPHSSIIQVGNRDDSSLYVHMKEKTAHGYRHALPLAPLASLTSS</sequence>
<accession>A0A1Y2HAN7</accession>
<reference evidence="2 3" key="1">
    <citation type="submission" date="2016-07" db="EMBL/GenBank/DDBJ databases">
        <title>Pervasive Adenine N6-methylation of Active Genes in Fungi.</title>
        <authorList>
            <consortium name="DOE Joint Genome Institute"/>
            <person name="Mondo S.J."/>
            <person name="Dannebaum R.O."/>
            <person name="Kuo R.C."/>
            <person name="Labutti K."/>
            <person name="Haridas S."/>
            <person name="Kuo A."/>
            <person name="Salamov A."/>
            <person name="Ahrendt S.R."/>
            <person name="Lipzen A."/>
            <person name="Sullivan W."/>
            <person name="Andreopoulos W.B."/>
            <person name="Clum A."/>
            <person name="Lindquist E."/>
            <person name="Daum C."/>
            <person name="Ramamoorthy G.K."/>
            <person name="Gryganskyi A."/>
            <person name="Culley D."/>
            <person name="Magnuson J.K."/>
            <person name="James T.Y."/>
            <person name="O'Malley M.A."/>
            <person name="Stajich J.E."/>
            <person name="Spatafora J.W."/>
            <person name="Visel A."/>
            <person name="Grigoriev I.V."/>
        </authorList>
    </citation>
    <scope>NUCLEOTIDE SEQUENCE [LARGE SCALE GENOMIC DNA]</scope>
    <source>
        <strain evidence="2 3">PL171</strain>
    </source>
</reference>
<evidence type="ECO:0000259" key="1">
    <source>
        <dbReference type="Pfam" id="PF00763"/>
    </source>
</evidence>
<dbReference type="SUPFAM" id="SSF53223">
    <property type="entry name" value="Aminoacid dehydrogenase-like, N-terminal domain"/>
    <property type="match status" value="1"/>
</dbReference>
<dbReference type="InterPro" id="IPR020630">
    <property type="entry name" value="THF_DH/CycHdrlase_cat_dom"/>
</dbReference>
<dbReference type="InterPro" id="IPR046346">
    <property type="entry name" value="Aminoacid_DH-like_N_sf"/>
</dbReference>
<dbReference type="Gene3D" id="3.40.50.10860">
    <property type="entry name" value="Leucine Dehydrogenase, chain A, domain 1"/>
    <property type="match status" value="1"/>
</dbReference>
<protein>
    <recommendedName>
        <fullName evidence="1">Tetrahydrofolate dehydrogenase/cyclohydrolase catalytic domain-containing protein</fullName>
    </recommendedName>
</protein>
<keyword evidence="3" id="KW-1185">Reference proteome</keyword>
<dbReference type="Proteomes" id="UP000193411">
    <property type="component" value="Unassembled WGS sequence"/>
</dbReference>
<evidence type="ECO:0000313" key="3">
    <source>
        <dbReference type="Proteomes" id="UP000193411"/>
    </source>
</evidence>
<dbReference type="EMBL" id="MCFL01000057">
    <property type="protein sequence ID" value="ORZ31639.1"/>
    <property type="molecule type" value="Genomic_DNA"/>
</dbReference>
<dbReference type="GO" id="GO:0004488">
    <property type="term" value="F:methylenetetrahydrofolate dehydrogenase (NADP+) activity"/>
    <property type="evidence" value="ECO:0007669"/>
    <property type="project" value="InterPro"/>
</dbReference>
<gene>
    <name evidence="2" type="ORF">BCR44DRAFT_48291</name>
</gene>
<organism evidence="2 3">
    <name type="scientific">Catenaria anguillulae PL171</name>
    <dbReference type="NCBI Taxonomy" id="765915"/>
    <lineage>
        <taxon>Eukaryota</taxon>
        <taxon>Fungi</taxon>
        <taxon>Fungi incertae sedis</taxon>
        <taxon>Blastocladiomycota</taxon>
        <taxon>Blastocladiomycetes</taxon>
        <taxon>Blastocladiales</taxon>
        <taxon>Catenariaceae</taxon>
        <taxon>Catenaria</taxon>
    </lineage>
</organism>
<dbReference type="AlphaFoldDB" id="A0A1Y2HAN7"/>
<feature type="domain" description="Tetrahydrofolate dehydrogenase/cyclohydrolase catalytic" evidence="1">
    <location>
        <begin position="1"/>
        <end position="55"/>
    </location>
</feature>
<dbReference type="OrthoDB" id="5126881at2759"/>
<evidence type="ECO:0000313" key="2">
    <source>
        <dbReference type="EMBL" id="ORZ31639.1"/>
    </source>
</evidence>
<proteinExistence type="predicted"/>
<name>A0A1Y2HAN7_9FUNG</name>